<evidence type="ECO:0000313" key="3">
    <source>
        <dbReference type="EMBL" id="KXJ94988.1"/>
    </source>
</evidence>
<dbReference type="InterPro" id="IPR008927">
    <property type="entry name" value="6-PGluconate_DH-like_C_sf"/>
</dbReference>
<evidence type="ECO:0000313" key="4">
    <source>
        <dbReference type="Proteomes" id="UP000070501"/>
    </source>
</evidence>
<gene>
    <name evidence="3" type="ORF">Micbo1qcDRAFT_156778</name>
</gene>
<dbReference type="Gene3D" id="1.10.1040.10">
    <property type="entry name" value="N-(1-d-carboxylethyl)-l-norvaline Dehydrogenase, domain 2"/>
    <property type="match status" value="2"/>
</dbReference>
<dbReference type="PANTHER" id="PTHR43060:SF17">
    <property type="entry name" value="L-THREONATE DEHYDROGENASE"/>
    <property type="match status" value="1"/>
</dbReference>
<proteinExistence type="predicted"/>
<dbReference type="Gene3D" id="3.40.50.720">
    <property type="entry name" value="NAD(P)-binding Rossmann-like Domain"/>
    <property type="match status" value="1"/>
</dbReference>
<dbReference type="EMBL" id="KQ964246">
    <property type="protein sequence ID" value="KXJ94988.1"/>
    <property type="molecule type" value="Genomic_DNA"/>
</dbReference>
<dbReference type="Pfam" id="PF14833">
    <property type="entry name" value="NAD_binding_11"/>
    <property type="match status" value="2"/>
</dbReference>
<sequence length="448" mass="46795">MASKAEVGFIGLGAMGFGMATHLVKQGYAVDGFDVYPPILERFTAQGGKAATTPADAARGKKYLVVMVANSIQTQSALIDGDNAAVPALEKDAVVLLCSTVACGYVQKLEKQLVEIGRSDVLLIDAPVSGGVIRAGDGTLSIMAGATEEAFARGKFLLQEMADPAKLYIGAGGIGAGSNLKMVHQVLAAAHILAASEGLGFAKQLGLDLGWASKQILESDTEAFMMSNRLPRILAAADRSLSGPVASAVTIILKDNGIITSEAIRHGFATPMSSTAEQVYYDALGRGLGAVDDGVMIQLYDEGKGKVGNLLASTVANTDEEKLQLVKGLLRGIYLCSAAETLALGQFLGMDLDQVYDLCASAAGGSAVFRDVGPAMIKVLKGERPDGDEVGLRVVADELQAAVLEAQRLKMPLWLGAQANTLVRLALNHAPKTVEKPPRALLTKVWSA</sequence>
<dbReference type="STRING" id="196109.A0A136JD14"/>
<dbReference type="SUPFAM" id="SSF48179">
    <property type="entry name" value="6-phosphogluconate dehydrogenase C-terminal domain-like"/>
    <property type="match status" value="2"/>
</dbReference>
<dbReference type="GO" id="GO:0016491">
    <property type="term" value="F:oxidoreductase activity"/>
    <property type="evidence" value="ECO:0007669"/>
    <property type="project" value="InterPro"/>
</dbReference>
<evidence type="ECO:0000259" key="1">
    <source>
        <dbReference type="Pfam" id="PF03446"/>
    </source>
</evidence>
<accession>A0A136JD14</accession>
<dbReference type="InParanoid" id="A0A136JD14"/>
<dbReference type="PROSITE" id="PS00895">
    <property type="entry name" value="3_HYDROXYISOBUT_DH"/>
    <property type="match status" value="1"/>
</dbReference>
<dbReference type="InterPro" id="IPR006115">
    <property type="entry name" value="6PGDH_NADP-bd"/>
</dbReference>
<dbReference type="Proteomes" id="UP000070501">
    <property type="component" value="Unassembled WGS sequence"/>
</dbReference>
<dbReference type="GO" id="GO:0050661">
    <property type="term" value="F:NADP binding"/>
    <property type="evidence" value="ECO:0007669"/>
    <property type="project" value="InterPro"/>
</dbReference>
<dbReference type="OrthoDB" id="48988at2759"/>
<evidence type="ECO:0000259" key="2">
    <source>
        <dbReference type="Pfam" id="PF14833"/>
    </source>
</evidence>
<organism evidence="3 4">
    <name type="scientific">Microdochium bolleyi</name>
    <dbReference type="NCBI Taxonomy" id="196109"/>
    <lineage>
        <taxon>Eukaryota</taxon>
        <taxon>Fungi</taxon>
        <taxon>Dikarya</taxon>
        <taxon>Ascomycota</taxon>
        <taxon>Pezizomycotina</taxon>
        <taxon>Sordariomycetes</taxon>
        <taxon>Xylariomycetidae</taxon>
        <taxon>Xylariales</taxon>
        <taxon>Microdochiaceae</taxon>
        <taxon>Microdochium</taxon>
    </lineage>
</organism>
<dbReference type="AlphaFoldDB" id="A0A136JD14"/>
<protein>
    <submittedName>
        <fullName evidence="3">NAD binding domain of 6-phosphogluconate dehydrogenase-domain-containing protein</fullName>
    </submittedName>
</protein>
<dbReference type="GO" id="GO:0051287">
    <property type="term" value="F:NAD binding"/>
    <property type="evidence" value="ECO:0007669"/>
    <property type="project" value="InterPro"/>
</dbReference>
<dbReference type="InterPro" id="IPR029154">
    <property type="entry name" value="HIBADH-like_NADP-bd"/>
</dbReference>
<dbReference type="InterPro" id="IPR013328">
    <property type="entry name" value="6PGD_dom2"/>
</dbReference>
<reference evidence="4" key="1">
    <citation type="submission" date="2016-02" db="EMBL/GenBank/DDBJ databases">
        <title>Draft genome sequence of Microdochium bolleyi, a fungal endophyte of beachgrass.</title>
        <authorList>
            <consortium name="DOE Joint Genome Institute"/>
            <person name="David A.S."/>
            <person name="May G."/>
            <person name="Haridas S."/>
            <person name="Lim J."/>
            <person name="Wang M."/>
            <person name="Labutti K."/>
            <person name="Lipzen A."/>
            <person name="Barry K."/>
            <person name="Grigoriev I.V."/>
        </authorList>
    </citation>
    <scope>NUCLEOTIDE SEQUENCE [LARGE SCALE GENOMIC DNA]</scope>
    <source>
        <strain evidence="4">J235TASD1</strain>
    </source>
</reference>
<dbReference type="SUPFAM" id="SSF51735">
    <property type="entry name" value="NAD(P)-binding Rossmann-fold domains"/>
    <property type="match status" value="1"/>
</dbReference>
<dbReference type="InterPro" id="IPR036291">
    <property type="entry name" value="NAD(P)-bd_dom_sf"/>
</dbReference>
<keyword evidence="4" id="KW-1185">Reference proteome</keyword>
<dbReference type="Pfam" id="PF03446">
    <property type="entry name" value="NAD_binding_2"/>
    <property type="match status" value="1"/>
</dbReference>
<feature type="domain" description="6-phosphogluconate dehydrogenase NADP-binding" evidence="1">
    <location>
        <begin position="6"/>
        <end position="169"/>
    </location>
</feature>
<name>A0A136JD14_9PEZI</name>
<dbReference type="InterPro" id="IPR002204">
    <property type="entry name" value="3-OH-isobutyrate_DH-rel_CS"/>
</dbReference>
<feature type="domain" description="3-hydroxyisobutyrate dehydrogenase-like NAD-binding" evidence="2">
    <location>
        <begin position="175"/>
        <end position="300"/>
    </location>
</feature>
<dbReference type="PANTHER" id="PTHR43060">
    <property type="entry name" value="3-HYDROXYISOBUTYRATE DEHYDROGENASE-LIKE 1, MITOCHONDRIAL-RELATED"/>
    <property type="match status" value="1"/>
</dbReference>
<feature type="domain" description="3-hydroxyisobutyrate dehydrogenase-like NAD-binding" evidence="2">
    <location>
        <begin position="325"/>
        <end position="430"/>
    </location>
</feature>